<dbReference type="PANTHER" id="PTHR11102">
    <property type="entry name" value="SEL-1-LIKE PROTEIN"/>
    <property type="match status" value="1"/>
</dbReference>
<dbReference type="SMART" id="SM00671">
    <property type="entry name" value="SEL1"/>
    <property type="match status" value="4"/>
</dbReference>
<dbReference type="EMBL" id="CP037902">
    <property type="protein sequence ID" value="QBP14561.1"/>
    <property type="molecule type" value="Genomic_DNA"/>
</dbReference>
<sequence>MLPPNATDIDLAHRISSNIGDAYRQAVEFSEVLPSFALVRFRDVIDGVCEQLARAANLHWERVQLVDKIAALTDAGAVTFRLRDCLHLARTLCNAGAHQTLTDSPESAKEKQDRHEELVKHTCKVRDLLLEAFEYLYCSSNALEIKPRYIKATIDNQLFKDVLFNATVHSDADNKYSAGLWCEAEAERRSREFKGIIASDAYQHEQTFLKRLAATFYQSSSLLKQNADAQFRYAKFVEQGMIDGDKKHEAVGMIARAAELGHPEACEYFGGILYEDKQDYENAERFWMQAVQANVTRAYFCLYLLYSKGEAFAPDVEKAIEYLKTGADQGDPDCLDQLGRCYFEGDGVERDEEMARVLLQRAVDQGSGLARAYLALEVNRGADLIADRLQMLGAAMLAQTRNQQRTSNGAVEPYALCSCGSGKKYKFCCREKDIAEKRQGNILKRGIPFVWR</sequence>
<evidence type="ECO:0000313" key="2">
    <source>
        <dbReference type="EMBL" id="QBP14561.1"/>
    </source>
</evidence>
<keyword evidence="2" id="KW-0614">Plasmid</keyword>
<dbReference type="Pfam" id="PF13643">
    <property type="entry name" value="DUF4145"/>
    <property type="match status" value="1"/>
</dbReference>
<dbReference type="RefSeq" id="WP_017512056.1">
    <property type="nucleotide sequence ID" value="NZ_CP037902.1"/>
</dbReference>
<dbReference type="InterPro" id="IPR011990">
    <property type="entry name" value="TPR-like_helical_dom_sf"/>
</dbReference>
<dbReference type="Gene3D" id="1.25.40.10">
    <property type="entry name" value="Tetratricopeptide repeat domain"/>
    <property type="match status" value="1"/>
</dbReference>
<organism evidence="2 3">
    <name type="scientific">Cupriavidus metallidurans</name>
    <dbReference type="NCBI Taxonomy" id="119219"/>
    <lineage>
        <taxon>Bacteria</taxon>
        <taxon>Pseudomonadati</taxon>
        <taxon>Pseudomonadota</taxon>
        <taxon>Betaproteobacteria</taxon>
        <taxon>Burkholderiales</taxon>
        <taxon>Burkholderiaceae</taxon>
        <taxon>Cupriavidus</taxon>
    </lineage>
</organism>
<dbReference type="InterPro" id="IPR025285">
    <property type="entry name" value="DUF4145"/>
</dbReference>
<dbReference type="InterPro" id="IPR006597">
    <property type="entry name" value="Sel1-like"/>
</dbReference>
<proteinExistence type="predicted"/>
<accession>A0A482J1I8</accession>
<name>A0A482J1I8_9BURK</name>
<dbReference type="PANTHER" id="PTHR11102:SF160">
    <property type="entry name" value="ERAD-ASSOCIATED E3 UBIQUITIN-PROTEIN LIGASE COMPONENT HRD3"/>
    <property type="match status" value="1"/>
</dbReference>
<reference evidence="2 3" key="1">
    <citation type="submission" date="2019-03" db="EMBL/GenBank/DDBJ databases">
        <title>Comparative insights into the high quality Complete genome sequence of highly metal resistant Cupriavidus metallidurans strain BS1 isolated from a gold-copper mine.</title>
        <authorList>
            <person name="Mazhar H.S."/>
            <person name="Rensing C."/>
        </authorList>
    </citation>
    <scope>NUCLEOTIDE SEQUENCE [LARGE SCALE GENOMIC DNA]</scope>
    <source>
        <strain evidence="2 3">BS1</strain>
        <plasmid evidence="2 3">p1</plasmid>
    </source>
</reference>
<geneLocation type="plasmid" evidence="2">
    <name>p1</name>
</geneLocation>
<evidence type="ECO:0000313" key="3">
    <source>
        <dbReference type="Proteomes" id="UP000253772"/>
    </source>
</evidence>
<dbReference type="OrthoDB" id="5365194at2"/>
<dbReference type="Pfam" id="PF08238">
    <property type="entry name" value="Sel1"/>
    <property type="match status" value="3"/>
</dbReference>
<dbReference type="AlphaFoldDB" id="A0A482J1I8"/>
<feature type="domain" description="DUF4145" evidence="1">
    <location>
        <begin position="29"/>
        <end position="102"/>
    </location>
</feature>
<evidence type="ECO:0000259" key="1">
    <source>
        <dbReference type="Pfam" id="PF13643"/>
    </source>
</evidence>
<dbReference type="SUPFAM" id="SSF81901">
    <property type="entry name" value="HCP-like"/>
    <property type="match status" value="1"/>
</dbReference>
<dbReference type="InterPro" id="IPR050767">
    <property type="entry name" value="Sel1_AlgK"/>
</dbReference>
<protein>
    <submittedName>
        <fullName evidence="2">DUF4145 domain-containing protein</fullName>
    </submittedName>
</protein>
<dbReference type="Proteomes" id="UP000253772">
    <property type="component" value="Plasmid p1"/>
</dbReference>
<gene>
    <name evidence="2" type="ORF">DDF84_033215</name>
</gene>